<keyword evidence="3" id="KW-1185">Reference proteome</keyword>
<dbReference type="Proteomes" id="UP000244932">
    <property type="component" value="Unassembled WGS sequence"/>
</dbReference>
<reference evidence="2 3" key="1">
    <citation type="submission" date="2018-03" db="EMBL/GenBank/DDBJ databases">
        <authorList>
            <person name="Keele B.F."/>
        </authorList>
    </citation>
    <scope>NUCLEOTIDE SEQUENCE [LARGE SCALE GENOMIC DNA]</scope>
    <source>
        <strain evidence="2 3">CeCT 8812</strain>
    </source>
</reference>
<dbReference type="PANTHER" id="PTHR40590:SF1">
    <property type="entry name" value="CYTOPLASMIC PROTEIN"/>
    <property type="match status" value="1"/>
</dbReference>
<feature type="signal peptide" evidence="1">
    <location>
        <begin position="1"/>
        <end position="24"/>
    </location>
</feature>
<dbReference type="RefSeq" id="WP_162844840.1">
    <property type="nucleotide sequence ID" value="NZ_OMKW01000001.1"/>
</dbReference>
<proteinExistence type="predicted"/>
<sequence>MLKPLTFLIAAVALCTLCAQVVHARCIADPAINLLTDSQRAQVDVAAAQVPNALGRLYEISGNNTRGMLFGTFHTAQPDVDLPDEVAARIEQAETLLVEVTTADQQGAQAMLGLRPDLFMSLDGKGLSDQLSPQDWTTLSTAAAPLGVPPHVADRFKPWFAATLVALPECELVLQARGGTTLDARAELVAQAAGVTVAPLETTLEIFEMMDALEDTVELAFLQTSISTLDLAVPVFIETLDYYQRGEIAHVAEFADILAADEIDDPALIEAAEVLETQLLDGRNANWMPTITAALEAGDTVIAVGALHLVGETGLVELLREQGYVVDRIVLEGETAQ</sequence>
<organism evidence="2 3">
    <name type="scientific">Pontivivens insulae</name>
    <dbReference type="NCBI Taxonomy" id="1639689"/>
    <lineage>
        <taxon>Bacteria</taxon>
        <taxon>Pseudomonadati</taxon>
        <taxon>Pseudomonadota</taxon>
        <taxon>Alphaproteobacteria</taxon>
        <taxon>Rhodobacterales</taxon>
        <taxon>Paracoccaceae</taxon>
        <taxon>Pontivivens</taxon>
    </lineage>
</organism>
<dbReference type="PANTHER" id="PTHR40590">
    <property type="entry name" value="CYTOPLASMIC PROTEIN-RELATED"/>
    <property type="match status" value="1"/>
</dbReference>
<dbReference type="AlphaFoldDB" id="A0A2R8A733"/>
<evidence type="ECO:0000313" key="3">
    <source>
        <dbReference type="Proteomes" id="UP000244932"/>
    </source>
</evidence>
<dbReference type="InterPro" id="IPR002816">
    <property type="entry name" value="TraB/PrgY/GumN_fam"/>
</dbReference>
<evidence type="ECO:0000256" key="1">
    <source>
        <dbReference type="SAM" id="SignalP"/>
    </source>
</evidence>
<keyword evidence="1" id="KW-0732">Signal</keyword>
<accession>A0A2R8A733</accession>
<dbReference type="Pfam" id="PF01963">
    <property type="entry name" value="TraB_PrgY_gumN"/>
    <property type="match status" value="1"/>
</dbReference>
<evidence type="ECO:0008006" key="4">
    <source>
        <dbReference type="Google" id="ProtNLM"/>
    </source>
</evidence>
<name>A0A2R8A733_9RHOB</name>
<evidence type="ECO:0000313" key="2">
    <source>
        <dbReference type="EMBL" id="SPF27818.1"/>
    </source>
</evidence>
<feature type="chain" id="PRO_5015339279" description="TraB/GumN family protein" evidence="1">
    <location>
        <begin position="25"/>
        <end position="337"/>
    </location>
</feature>
<protein>
    <recommendedName>
        <fullName evidence="4">TraB/GumN family protein</fullName>
    </recommendedName>
</protein>
<dbReference type="CDD" id="cd14789">
    <property type="entry name" value="Tiki"/>
    <property type="match status" value="1"/>
</dbReference>
<dbReference type="InterPro" id="IPR047111">
    <property type="entry name" value="YbaP-like"/>
</dbReference>
<dbReference type="EMBL" id="OMKW01000001">
    <property type="protein sequence ID" value="SPF27818.1"/>
    <property type="molecule type" value="Genomic_DNA"/>
</dbReference>
<gene>
    <name evidence="2" type="ORF">POI8812_00113</name>
</gene>